<keyword evidence="4" id="KW-0732">Signal</keyword>
<dbReference type="SUPFAM" id="SSF52317">
    <property type="entry name" value="Class I glutamine amidotransferase-like"/>
    <property type="match status" value="1"/>
</dbReference>
<dbReference type="EMBL" id="AAWS01000020">
    <property type="protein sequence ID" value="EAY27835.1"/>
    <property type="molecule type" value="Genomic_DNA"/>
</dbReference>
<evidence type="ECO:0000256" key="3">
    <source>
        <dbReference type="ARBA" id="ARBA00038493"/>
    </source>
</evidence>
<dbReference type="CDD" id="cd03141">
    <property type="entry name" value="GATase1_Hsp31_like"/>
    <property type="match status" value="1"/>
</dbReference>
<dbReference type="InterPro" id="IPR029062">
    <property type="entry name" value="Class_I_gatase-like"/>
</dbReference>
<dbReference type="PANTHER" id="PTHR48094:SF11">
    <property type="entry name" value="GLUTATHIONE-INDEPENDENT GLYOXALASE HSP31-RELATED"/>
    <property type="match status" value="1"/>
</dbReference>
<comment type="similarity">
    <text evidence="3">Belongs to the peptidase C56 family. HSP31-like subfamily.</text>
</comment>
<feature type="signal peptide" evidence="4">
    <location>
        <begin position="1"/>
        <end position="19"/>
    </location>
</feature>
<dbReference type="PANTHER" id="PTHR48094">
    <property type="entry name" value="PROTEIN/NUCLEIC ACID DEGLYCASE DJ-1-RELATED"/>
    <property type="match status" value="1"/>
</dbReference>
<dbReference type="SUPFAM" id="SSF54427">
    <property type="entry name" value="NTF2-like"/>
    <property type="match status" value="1"/>
</dbReference>
<dbReference type="Gene3D" id="3.10.450.50">
    <property type="match status" value="1"/>
</dbReference>
<dbReference type="GO" id="GO:0019172">
    <property type="term" value="F:glyoxalase III activity"/>
    <property type="evidence" value="ECO:0007669"/>
    <property type="project" value="TreeGrafter"/>
</dbReference>
<dbReference type="InterPro" id="IPR002818">
    <property type="entry name" value="DJ-1/PfpI"/>
</dbReference>
<dbReference type="InterPro" id="IPR032710">
    <property type="entry name" value="NTF2-like_dom_sf"/>
</dbReference>
<name>A1ZP43_MICM2</name>
<dbReference type="OrthoDB" id="9792284at2"/>
<keyword evidence="7" id="KW-1185">Reference proteome</keyword>
<evidence type="ECO:0000256" key="2">
    <source>
        <dbReference type="ARBA" id="ARBA00023239"/>
    </source>
</evidence>
<evidence type="ECO:0000313" key="6">
    <source>
        <dbReference type="EMBL" id="EAY27835.1"/>
    </source>
</evidence>
<gene>
    <name evidence="6" type="ORF">M23134_00276</name>
</gene>
<dbReference type="InterPro" id="IPR050325">
    <property type="entry name" value="Prot/Nucl_acid_deglycase"/>
</dbReference>
<evidence type="ECO:0000259" key="5">
    <source>
        <dbReference type="Pfam" id="PF01965"/>
    </source>
</evidence>
<proteinExistence type="inferred from homology"/>
<feature type="domain" description="DJ-1/PfpI" evidence="5">
    <location>
        <begin position="166"/>
        <end position="356"/>
    </location>
</feature>
<protein>
    <submittedName>
        <fullName evidence="6">ThiJ/PfpI family</fullName>
    </submittedName>
</protein>
<dbReference type="Proteomes" id="UP000004095">
    <property type="component" value="Unassembled WGS sequence"/>
</dbReference>
<dbReference type="RefSeq" id="WP_002698825.1">
    <property type="nucleotide sequence ID" value="NZ_AAWS01000020.1"/>
</dbReference>
<reference evidence="6 7" key="1">
    <citation type="submission" date="2007-01" db="EMBL/GenBank/DDBJ databases">
        <authorList>
            <person name="Haygood M."/>
            <person name="Podell S."/>
            <person name="Anderson C."/>
            <person name="Hopkinson B."/>
            <person name="Roe K."/>
            <person name="Barbeau K."/>
            <person name="Gaasterland T."/>
            <person name="Ferriera S."/>
            <person name="Johnson J."/>
            <person name="Kravitz S."/>
            <person name="Beeson K."/>
            <person name="Sutton G."/>
            <person name="Rogers Y.-H."/>
            <person name="Friedman R."/>
            <person name="Frazier M."/>
            <person name="Venter J.C."/>
        </authorList>
    </citation>
    <scope>NUCLEOTIDE SEQUENCE [LARGE SCALE GENOMIC DNA]</scope>
    <source>
        <strain evidence="6 7">ATCC 23134</strain>
    </source>
</reference>
<dbReference type="GO" id="GO:0019243">
    <property type="term" value="P:methylglyoxal catabolic process to D-lactate via S-lactoyl-glutathione"/>
    <property type="evidence" value="ECO:0007669"/>
    <property type="project" value="TreeGrafter"/>
</dbReference>
<dbReference type="eggNOG" id="COG0693">
    <property type="taxonomic scope" value="Bacteria"/>
</dbReference>
<dbReference type="AlphaFoldDB" id="A1ZP43"/>
<dbReference type="Pfam" id="PF12893">
    <property type="entry name" value="Lumazine_bd_2"/>
    <property type="match status" value="1"/>
</dbReference>
<sequence length="366" mass="40952">MHKLSGLILGLFIAVSAQAQSVKQEKKAIIQTLNYYIDGGTNGDVALLRKAFHADARLQGIRGNQYKLMPIDDYVKMIKPGKKSNRKGRVVTINVMKNIAHAEVLIEYPNFRFVDYMQLLKVGEEWKIVNKIYQGQRLQPKKILFVVTNHEKLGNTSKKAGTYLPEITYPFEVFNQKGYQVDFVSPKGGMLAINGIANAAVDETTRHFFRDKQRLNELRKTLSPDQVDINQYAGIYYVGGKGTMWDFPDNKKLQKITAKMYESNKVVGAVCHGPSGLLNVKLSDGSYLLAGKKATGYSNAEDAKIKHILPFLLEDRLKERGVKYSKATKKQAKHVVVSDRLVTGQNPASAAGVAEEMILLLENSNK</sequence>
<organism evidence="6 7">
    <name type="scientific">Microscilla marina ATCC 23134</name>
    <dbReference type="NCBI Taxonomy" id="313606"/>
    <lineage>
        <taxon>Bacteria</taxon>
        <taxon>Pseudomonadati</taxon>
        <taxon>Bacteroidota</taxon>
        <taxon>Cytophagia</taxon>
        <taxon>Cytophagales</taxon>
        <taxon>Microscillaceae</taxon>
        <taxon>Microscilla</taxon>
    </lineage>
</organism>
<dbReference type="eggNOG" id="COG0604">
    <property type="taxonomic scope" value="Bacteria"/>
</dbReference>
<dbReference type="Pfam" id="PF01965">
    <property type="entry name" value="DJ-1_PfpI"/>
    <property type="match status" value="1"/>
</dbReference>
<dbReference type="InterPro" id="IPR039437">
    <property type="entry name" value="FrzH/put_lumazine-bd"/>
</dbReference>
<feature type="chain" id="PRO_5002642092" evidence="4">
    <location>
        <begin position="20"/>
        <end position="366"/>
    </location>
</feature>
<dbReference type="Gene3D" id="3.40.50.880">
    <property type="match status" value="1"/>
</dbReference>
<keyword evidence="1" id="KW-0346">Stress response</keyword>
<evidence type="ECO:0000256" key="1">
    <source>
        <dbReference type="ARBA" id="ARBA00023016"/>
    </source>
</evidence>
<comment type="caution">
    <text evidence="6">The sequence shown here is derived from an EMBL/GenBank/DDBJ whole genome shotgun (WGS) entry which is preliminary data.</text>
</comment>
<accession>A1ZP43</accession>
<keyword evidence="2" id="KW-0456">Lyase</keyword>
<evidence type="ECO:0000256" key="4">
    <source>
        <dbReference type="SAM" id="SignalP"/>
    </source>
</evidence>
<evidence type="ECO:0000313" key="7">
    <source>
        <dbReference type="Proteomes" id="UP000004095"/>
    </source>
</evidence>
<dbReference type="GO" id="GO:0005737">
    <property type="term" value="C:cytoplasm"/>
    <property type="evidence" value="ECO:0007669"/>
    <property type="project" value="TreeGrafter"/>
</dbReference>